<keyword evidence="4" id="KW-1185">Reference proteome</keyword>
<dbReference type="EMBL" id="QWDD01000001">
    <property type="protein sequence ID" value="RNJ48990.1"/>
    <property type="molecule type" value="Genomic_DNA"/>
</dbReference>
<dbReference type="RefSeq" id="WP_123174978.1">
    <property type="nucleotide sequence ID" value="NZ_QWDD01000001.1"/>
</dbReference>
<evidence type="ECO:0000256" key="1">
    <source>
        <dbReference type="ARBA" id="ARBA00007031"/>
    </source>
</evidence>
<comment type="similarity">
    <text evidence="1">Belongs to the ros/MucR family.</text>
</comment>
<dbReference type="InterPro" id="IPR041920">
    <property type="entry name" value="ROS/MUCR_sf"/>
</dbReference>
<dbReference type="Gene3D" id="1.10.10.1550">
    <property type="entry name" value="ROS/MUCR transcriptional regulator protein"/>
    <property type="match status" value="1"/>
</dbReference>
<comment type="caution">
    <text evidence="3">The sequence shown here is derived from an EMBL/GenBank/DDBJ whole genome shotgun (WGS) entry which is preliminary data.</text>
</comment>
<dbReference type="GO" id="GO:0006355">
    <property type="term" value="P:regulation of DNA-templated transcription"/>
    <property type="evidence" value="ECO:0007669"/>
    <property type="project" value="InterPro"/>
</dbReference>
<name>A0A3M9XQ38_9HYPH</name>
<protein>
    <submittedName>
        <fullName evidence="3">MucR family transcriptional regulator</fullName>
    </submittedName>
</protein>
<dbReference type="Pfam" id="PF05443">
    <property type="entry name" value="ROS_MUCR"/>
    <property type="match status" value="1"/>
</dbReference>
<accession>A0A3M9XQ38</accession>
<dbReference type="AlphaFoldDB" id="A0A3M9XQ38"/>
<feature type="region of interest" description="Disordered" evidence="2">
    <location>
        <begin position="128"/>
        <end position="153"/>
    </location>
</feature>
<reference evidence="3 4" key="1">
    <citation type="submission" date="2018-08" db="EMBL/GenBank/DDBJ databases">
        <title>Genome sequence of Methylocystis hirsuta CSC1, a methanotroph able to accumulate PHAs.</title>
        <authorList>
            <person name="Bordel S."/>
            <person name="Rodriguez E."/>
            <person name="Gancedo J."/>
            <person name="Munoz R."/>
        </authorList>
    </citation>
    <scope>NUCLEOTIDE SEQUENCE [LARGE SCALE GENOMIC DNA]</scope>
    <source>
        <strain evidence="3 4">CSC1</strain>
    </source>
</reference>
<gene>
    <name evidence="3" type="ORF">D1O30_04555</name>
</gene>
<dbReference type="GO" id="GO:0008270">
    <property type="term" value="F:zinc ion binding"/>
    <property type="evidence" value="ECO:0007669"/>
    <property type="project" value="InterPro"/>
</dbReference>
<feature type="compositionally biased region" description="Basic residues" evidence="2">
    <location>
        <begin position="144"/>
        <end position="153"/>
    </location>
</feature>
<organism evidence="3 4">
    <name type="scientific">Methylocystis hirsuta</name>
    <dbReference type="NCBI Taxonomy" id="369798"/>
    <lineage>
        <taxon>Bacteria</taxon>
        <taxon>Pseudomonadati</taxon>
        <taxon>Pseudomonadota</taxon>
        <taxon>Alphaproteobacteria</taxon>
        <taxon>Hyphomicrobiales</taxon>
        <taxon>Methylocystaceae</taxon>
        <taxon>Methylocystis</taxon>
    </lineage>
</organism>
<dbReference type="OrthoDB" id="9809693at2"/>
<proteinExistence type="inferred from homology"/>
<dbReference type="InterPro" id="IPR008807">
    <property type="entry name" value="ROS_MUCR"/>
</dbReference>
<evidence type="ECO:0000313" key="4">
    <source>
        <dbReference type="Proteomes" id="UP000268623"/>
    </source>
</evidence>
<evidence type="ECO:0000313" key="3">
    <source>
        <dbReference type="EMBL" id="RNJ48990.1"/>
    </source>
</evidence>
<evidence type="ECO:0000256" key="2">
    <source>
        <dbReference type="SAM" id="MobiDB-lite"/>
    </source>
</evidence>
<dbReference type="Proteomes" id="UP000268623">
    <property type="component" value="Unassembled WGS sequence"/>
</dbReference>
<dbReference type="GO" id="GO:0003677">
    <property type="term" value="F:DNA binding"/>
    <property type="evidence" value="ECO:0007669"/>
    <property type="project" value="InterPro"/>
</dbReference>
<sequence length="153" mass="16250">MTSNTDQPNTTELAAEIVAAFVSRNSLPVSELPALILSVDATLRRLATGAPATIASPAEQPTPAVSIRKSVTADHLICLDDGKRFKSLKRHLATLGMTPEEYRAKWGLPADYPMVAANYAARRSDLAKSMGLGQSRDKAAPPAKRGRKPKGGA</sequence>